<organism evidence="1 2">
    <name type="scientific">Halocynthiibacter halioticoli</name>
    <dbReference type="NCBI Taxonomy" id="2986804"/>
    <lineage>
        <taxon>Bacteria</taxon>
        <taxon>Pseudomonadati</taxon>
        <taxon>Pseudomonadota</taxon>
        <taxon>Alphaproteobacteria</taxon>
        <taxon>Rhodobacterales</taxon>
        <taxon>Paracoccaceae</taxon>
        <taxon>Halocynthiibacter</taxon>
    </lineage>
</organism>
<keyword evidence="2" id="KW-1185">Reference proteome</keyword>
<reference evidence="1" key="1">
    <citation type="submission" date="2022-10" db="EMBL/GenBank/DDBJ databases">
        <authorList>
            <person name="Yue Y."/>
        </authorList>
    </citation>
    <scope>NUCLEOTIDE SEQUENCE</scope>
    <source>
        <strain evidence="1">Z654</strain>
    </source>
</reference>
<dbReference type="AlphaFoldDB" id="A0AAE3IW53"/>
<keyword evidence="1" id="KW-0282">Flagellum</keyword>
<protein>
    <submittedName>
        <fullName evidence="1">Flagellar biosynthesis protein</fullName>
    </submittedName>
</protein>
<dbReference type="Proteomes" id="UP001208041">
    <property type="component" value="Unassembled WGS sequence"/>
</dbReference>
<evidence type="ECO:0000313" key="2">
    <source>
        <dbReference type="Proteomes" id="UP001208041"/>
    </source>
</evidence>
<gene>
    <name evidence="1" type="ORF">OH136_00855</name>
</gene>
<proteinExistence type="predicted"/>
<evidence type="ECO:0000313" key="1">
    <source>
        <dbReference type="EMBL" id="MCV6823089.1"/>
    </source>
</evidence>
<name>A0AAE3IW53_9RHOB</name>
<comment type="caution">
    <text evidence="1">The sequence shown here is derived from an EMBL/GenBank/DDBJ whole genome shotgun (WGS) entry which is preliminary data.</text>
</comment>
<keyword evidence="1" id="KW-0969">Cilium</keyword>
<sequence length="199" mass="21621">MSKPLQLDDFSATERLEIKSQKLPIEKQEEIRLAAYEQGYKAGWEDCVAANESDQTRISEELASNLNELSFTYHEARSSVLKSLEPVLKKITGKVLPSIAMDSFGDLVVQKALALANGACDVPVEIVASSATLEKITPSSSKVESLPLQFVEEPSLGVGQVFLRFGASERQIDVESVFEGINEIVDGLFEEDGGLVANG</sequence>
<dbReference type="EMBL" id="JAOYFC010000001">
    <property type="protein sequence ID" value="MCV6823089.1"/>
    <property type="molecule type" value="Genomic_DNA"/>
</dbReference>
<dbReference type="RefSeq" id="WP_263951919.1">
    <property type="nucleotide sequence ID" value="NZ_JAOYFC010000001.1"/>
</dbReference>
<keyword evidence="1" id="KW-0966">Cell projection</keyword>
<accession>A0AAE3IW53</accession>